<evidence type="ECO:0000256" key="1">
    <source>
        <dbReference type="SAM" id="MobiDB-lite"/>
    </source>
</evidence>
<accession>A0A8H5G0H6</accession>
<dbReference type="OrthoDB" id="2270193at2759"/>
<comment type="caution">
    <text evidence="2">The sequence shown here is derived from an EMBL/GenBank/DDBJ whole genome shotgun (WGS) entry which is preliminary data.</text>
</comment>
<feature type="compositionally biased region" description="Low complexity" evidence="1">
    <location>
        <begin position="334"/>
        <end position="348"/>
    </location>
</feature>
<sequence length="421" mass="46286">MIEEDSNIVSGQNPPLSPLPIATAHVAGILQHICPPSALHRIPHHLLSIPLLQRHHFLNISPGDDPAAYLTWPGNDDQRVLALLENIRPEDLPELLPAHDKTDAHIRYAADPEAVYAHVRINPTPFHPSSHPDTQPSLRLIFLWDQPSNSWRYHNSAIGDFPKHAHSDLSHAMALFHSPDDFLPERTYSFSVDDLAEDDDAYWNAYGAGELPHQPALVKSVPGVDTEDAYWAQYASIQGQCAPESPPEPYTNQNPSSGSADSTVPSPRPRDRQLQPAEGDQRIFIPSTELNPDLLHPEPYNPLAPPSPGSLSRKLASLPTRPDSPPLQEEDDISSASASATSPSPQSPHTDLAEAGEPFVTLPPASDSTAQERIESAEVNHIPADEALKSTIRGLYQLWRTGEKSQQDFMVLVKQAIEEHS</sequence>
<feature type="compositionally biased region" description="Polar residues" evidence="1">
    <location>
        <begin position="250"/>
        <end position="265"/>
    </location>
</feature>
<keyword evidence="3" id="KW-1185">Reference proteome</keyword>
<name>A0A8H5G0H6_9AGAR</name>
<protein>
    <submittedName>
        <fullName evidence="2">Uncharacterized protein</fullName>
    </submittedName>
</protein>
<dbReference type="AlphaFoldDB" id="A0A8H5G0H6"/>
<dbReference type="Proteomes" id="UP000559027">
    <property type="component" value="Unassembled WGS sequence"/>
</dbReference>
<feature type="compositionally biased region" description="Pro residues" evidence="1">
    <location>
        <begin position="299"/>
        <end position="308"/>
    </location>
</feature>
<evidence type="ECO:0000313" key="2">
    <source>
        <dbReference type="EMBL" id="KAF5355859.1"/>
    </source>
</evidence>
<dbReference type="EMBL" id="JAACJO010000007">
    <property type="protein sequence ID" value="KAF5355859.1"/>
    <property type="molecule type" value="Genomic_DNA"/>
</dbReference>
<feature type="region of interest" description="Disordered" evidence="1">
    <location>
        <begin position="240"/>
        <end position="373"/>
    </location>
</feature>
<evidence type="ECO:0000313" key="3">
    <source>
        <dbReference type="Proteomes" id="UP000559027"/>
    </source>
</evidence>
<proteinExistence type="predicted"/>
<reference evidence="2 3" key="1">
    <citation type="journal article" date="2020" name="ISME J.">
        <title>Uncovering the hidden diversity of litter-decomposition mechanisms in mushroom-forming fungi.</title>
        <authorList>
            <person name="Floudas D."/>
            <person name="Bentzer J."/>
            <person name="Ahren D."/>
            <person name="Johansson T."/>
            <person name="Persson P."/>
            <person name="Tunlid A."/>
        </authorList>
    </citation>
    <scope>NUCLEOTIDE SEQUENCE [LARGE SCALE GENOMIC DNA]</scope>
    <source>
        <strain evidence="2 3">CBS 146.42</strain>
    </source>
</reference>
<gene>
    <name evidence="2" type="ORF">D9756_003789</name>
</gene>
<organism evidence="2 3">
    <name type="scientific">Leucocoprinus leucothites</name>
    <dbReference type="NCBI Taxonomy" id="201217"/>
    <lineage>
        <taxon>Eukaryota</taxon>
        <taxon>Fungi</taxon>
        <taxon>Dikarya</taxon>
        <taxon>Basidiomycota</taxon>
        <taxon>Agaricomycotina</taxon>
        <taxon>Agaricomycetes</taxon>
        <taxon>Agaricomycetidae</taxon>
        <taxon>Agaricales</taxon>
        <taxon>Agaricineae</taxon>
        <taxon>Agaricaceae</taxon>
        <taxon>Leucocoprinus</taxon>
    </lineage>
</organism>